<evidence type="ECO:0000313" key="2">
    <source>
        <dbReference type="Proteomes" id="UP000441925"/>
    </source>
</evidence>
<reference evidence="1 2" key="1">
    <citation type="submission" date="2019-08" db="EMBL/GenBank/DDBJ databases">
        <title>In-depth cultivation of the pig gut microbiome towards novel bacterial diversity and tailored functional studies.</title>
        <authorList>
            <person name="Wylensek D."/>
            <person name="Hitch T.C.A."/>
            <person name="Clavel T."/>
        </authorList>
    </citation>
    <scope>NUCLEOTIDE SEQUENCE [LARGE SCALE GENOMIC DNA]</scope>
    <source>
        <strain evidence="1 2">WCA-380-WT-2B</strain>
    </source>
</reference>
<dbReference type="Proteomes" id="UP000441925">
    <property type="component" value="Unassembled WGS sequence"/>
</dbReference>
<protein>
    <submittedName>
        <fullName evidence="1">Uncharacterized protein</fullName>
    </submittedName>
</protein>
<evidence type="ECO:0000313" key="1">
    <source>
        <dbReference type="EMBL" id="MSS77410.1"/>
    </source>
</evidence>
<sequence length="78" mass="9273">MKIHACILGNWVCLNDDPNCTIGENKESPNIWYKQNAEIWSPNIKEQEDTYYQLDYVKIFYKGVLYRINPIFIQLSDL</sequence>
<dbReference type="RefSeq" id="WP_154539506.1">
    <property type="nucleotide sequence ID" value="NZ_VULQ01000002.1"/>
</dbReference>
<dbReference type="EMBL" id="VULQ01000002">
    <property type="protein sequence ID" value="MSS77410.1"/>
    <property type="molecule type" value="Genomic_DNA"/>
</dbReference>
<name>A0A6N7VD78_9FIRM</name>
<dbReference type="AlphaFoldDB" id="A0A6N7VD78"/>
<gene>
    <name evidence="1" type="ORF">FYJ26_03095</name>
</gene>
<comment type="caution">
    <text evidence="1">The sequence shown here is derived from an EMBL/GenBank/DDBJ whole genome shotgun (WGS) entry which is preliminary data.</text>
</comment>
<proteinExistence type="predicted"/>
<organism evidence="1 2">
    <name type="scientific">Anaerococcus porci</name>
    <dbReference type="NCBI Taxonomy" id="2652269"/>
    <lineage>
        <taxon>Bacteria</taxon>
        <taxon>Bacillati</taxon>
        <taxon>Bacillota</taxon>
        <taxon>Tissierellia</taxon>
        <taxon>Tissierellales</taxon>
        <taxon>Peptoniphilaceae</taxon>
        <taxon>Anaerococcus</taxon>
    </lineage>
</organism>
<keyword evidence="2" id="KW-1185">Reference proteome</keyword>
<accession>A0A6N7VD78</accession>